<reference evidence="3 4" key="1">
    <citation type="submission" date="2008-10" db="EMBL/GenBank/DDBJ databases">
        <title>Draft genome sequence of Collinsella stercoris (DSM 13279).</title>
        <authorList>
            <person name="Sudarsanam P."/>
            <person name="Ley R."/>
            <person name="Guruge J."/>
            <person name="Turnbaugh P.J."/>
            <person name="Mahowald M."/>
            <person name="Liep D."/>
            <person name="Gordon J."/>
        </authorList>
    </citation>
    <scope>NUCLEOTIDE SEQUENCE [LARGE SCALE GENOMIC DNA]</scope>
    <source>
        <strain evidence="3 4">DSM 13279</strain>
    </source>
</reference>
<dbReference type="eggNOG" id="COG0589">
    <property type="taxonomic scope" value="Bacteria"/>
</dbReference>
<evidence type="ECO:0000313" key="3">
    <source>
        <dbReference type="EMBL" id="EEA91043.1"/>
    </source>
</evidence>
<dbReference type="GeneID" id="98003013"/>
<evidence type="ECO:0000313" key="4">
    <source>
        <dbReference type="Proteomes" id="UP000003560"/>
    </source>
</evidence>
<comment type="caution">
    <text evidence="3">The sequence shown here is derived from an EMBL/GenBank/DDBJ whole genome shotgun (WGS) entry which is preliminary data.</text>
</comment>
<dbReference type="Proteomes" id="UP000003560">
    <property type="component" value="Unassembled WGS sequence"/>
</dbReference>
<dbReference type="EMBL" id="ABXJ01000041">
    <property type="protein sequence ID" value="EEA91043.1"/>
    <property type="molecule type" value="Genomic_DNA"/>
</dbReference>
<dbReference type="InterPro" id="IPR006015">
    <property type="entry name" value="Universal_stress_UspA"/>
</dbReference>
<accession>B6G9J2</accession>
<dbReference type="CDD" id="cd00293">
    <property type="entry name" value="USP-like"/>
    <property type="match status" value="1"/>
</dbReference>
<gene>
    <name evidence="3" type="ORF">COLSTE_00733</name>
</gene>
<sequence>MLFKNVLVPFDESEHAQAALHLAIDLVGDDPGATIHVVTVVSNDIMPPSMISASGAFGEAPVDYSTYESFLSAIAERSDHDLHDSIDSLLGQDARTLQAKLVVDTRLAPSPVDGISTYASDHCCDLIIMGRRGLGALRGMLGSVSYGVLRSSDIPVLTVK</sequence>
<organism evidence="3 4">
    <name type="scientific">Collinsella stercoris DSM 13279</name>
    <dbReference type="NCBI Taxonomy" id="445975"/>
    <lineage>
        <taxon>Bacteria</taxon>
        <taxon>Bacillati</taxon>
        <taxon>Actinomycetota</taxon>
        <taxon>Coriobacteriia</taxon>
        <taxon>Coriobacteriales</taxon>
        <taxon>Coriobacteriaceae</taxon>
        <taxon>Collinsella</taxon>
    </lineage>
</organism>
<dbReference type="STRING" id="445975.COLSTE_00733"/>
<name>B6G9J2_9ACTN</name>
<dbReference type="AlphaFoldDB" id="B6G9J2"/>
<feature type="domain" description="UspA" evidence="2">
    <location>
        <begin position="3"/>
        <end position="160"/>
    </location>
</feature>
<evidence type="ECO:0000256" key="1">
    <source>
        <dbReference type="ARBA" id="ARBA00008791"/>
    </source>
</evidence>
<dbReference type="PRINTS" id="PR01438">
    <property type="entry name" value="UNVRSLSTRESS"/>
</dbReference>
<reference evidence="3 4" key="2">
    <citation type="submission" date="2008-10" db="EMBL/GenBank/DDBJ databases">
        <authorList>
            <person name="Fulton L."/>
            <person name="Clifton S."/>
            <person name="Fulton B."/>
            <person name="Xu J."/>
            <person name="Minx P."/>
            <person name="Pepin K.H."/>
            <person name="Johnson M."/>
            <person name="Thiruvilangam P."/>
            <person name="Bhonagiri V."/>
            <person name="Nash W.E."/>
            <person name="Mardis E.R."/>
            <person name="Wilson R.K."/>
        </authorList>
    </citation>
    <scope>NUCLEOTIDE SEQUENCE [LARGE SCALE GENOMIC DNA]</scope>
    <source>
        <strain evidence="3 4">DSM 13279</strain>
    </source>
</reference>
<dbReference type="HOGENOM" id="CLU_049301_16_2_11"/>
<protein>
    <submittedName>
        <fullName evidence="3">Universal stress family protein</fullName>
    </submittedName>
</protein>
<dbReference type="RefSeq" id="WP_006720395.1">
    <property type="nucleotide sequence ID" value="NZ_CP085935.1"/>
</dbReference>
<dbReference type="PANTHER" id="PTHR46268">
    <property type="entry name" value="STRESS RESPONSE PROTEIN NHAX"/>
    <property type="match status" value="1"/>
</dbReference>
<evidence type="ECO:0000259" key="2">
    <source>
        <dbReference type="Pfam" id="PF00582"/>
    </source>
</evidence>
<proteinExistence type="inferred from homology"/>
<dbReference type="Gene3D" id="3.40.50.620">
    <property type="entry name" value="HUPs"/>
    <property type="match status" value="1"/>
</dbReference>
<comment type="similarity">
    <text evidence="1">Belongs to the universal stress protein A family.</text>
</comment>
<dbReference type="SUPFAM" id="SSF52402">
    <property type="entry name" value="Adenine nucleotide alpha hydrolases-like"/>
    <property type="match status" value="1"/>
</dbReference>
<dbReference type="Pfam" id="PF00582">
    <property type="entry name" value="Usp"/>
    <property type="match status" value="1"/>
</dbReference>
<dbReference type="PANTHER" id="PTHR46268:SF6">
    <property type="entry name" value="UNIVERSAL STRESS PROTEIN UP12"/>
    <property type="match status" value="1"/>
</dbReference>
<dbReference type="InterPro" id="IPR006016">
    <property type="entry name" value="UspA"/>
</dbReference>
<keyword evidence="4" id="KW-1185">Reference proteome</keyword>
<dbReference type="OrthoDB" id="3175354at2"/>
<dbReference type="InterPro" id="IPR014729">
    <property type="entry name" value="Rossmann-like_a/b/a_fold"/>
</dbReference>